<keyword evidence="1" id="KW-0812">Transmembrane</keyword>
<organism evidence="2 3">
    <name type="scientific">Wuchereria bancrofti</name>
    <dbReference type="NCBI Taxonomy" id="6293"/>
    <lineage>
        <taxon>Eukaryota</taxon>
        <taxon>Metazoa</taxon>
        <taxon>Ecdysozoa</taxon>
        <taxon>Nematoda</taxon>
        <taxon>Chromadorea</taxon>
        <taxon>Rhabditida</taxon>
        <taxon>Spirurina</taxon>
        <taxon>Spiruromorpha</taxon>
        <taxon>Filarioidea</taxon>
        <taxon>Onchocercidae</taxon>
        <taxon>Wuchereria</taxon>
    </lineage>
</organism>
<comment type="caution">
    <text evidence="2">The sequence shown here is derived from an EMBL/GenBank/DDBJ whole genome shotgun (WGS) entry which is preliminary data.</text>
</comment>
<name>J9AZZ4_WUCBA</name>
<evidence type="ECO:0000256" key="1">
    <source>
        <dbReference type="SAM" id="Phobius"/>
    </source>
</evidence>
<dbReference type="AlphaFoldDB" id="J9AZZ4"/>
<evidence type="ECO:0000313" key="2">
    <source>
        <dbReference type="EMBL" id="EJW80175.1"/>
    </source>
</evidence>
<sequence>MLQTDDARIGLDGPTVTAEDGFLTKVMISSMDVRKVIALIGAFYWTIMTVFVVPGIIAATFLTVMVPVLCI</sequence>
<reference evidence="3" key="1">
    <citation type="submission" date="2012-08" db="EMBL/GenBank/DDBJ databases">
        <title>The Genome Sequence of Wuchereria bancrofti.</title>
        <authorList>
            <person name="Nutman T.B."/>
            <person name="Fink D.L."/>
            <person name="Russ C."/>
            <person name="Young S."/>
            <person name="Zeng Q."/>
            <person name="Koehrsen M."/>
            <person name="Alvarado L."/>
            <person name="Berlin A."/>
            <person name="Chapman S.B."/>
            <person name="Chen Z."/>
            <person name="Freedman E."/>
            <person name="Gellesch M."/>
            <person name="Goldberg J."/>
            <person name="Griggs A."/>
            <person name="Gujja S."/>
            <person name="Heilman E.R."/>
            <person name="Heiman D."/>
            <person name="Hepburn T."/>
            <person name="Howarth C."/>
            <person name="Jen D."/>
            <person name="Larson L."/>
            <person name="Lewis B."/>
            <person name="Mehta T."/>
            <person name="Park D."/>
            <person name="Pearson M."/>
            <person name="Roberts A."/>
            <person name="Saif S."/>
            <person name="Shea T."/>
            <person name="Shenoy N."/>
            <person name="Sisk P."/>
            <person name="Stolte C."/>
            <person name="Sykes S."/>
            <person name="Walk T."/>
            <person name="White J."/>
            <person name="Yandava C."/>
            <person name="Haas B."/>
            <person name="Henn M.R."/>
            <person name="Nusbaum C."/>
            <person name="Birren B."/>
        </authorList>
    </citation>
    <scope>NUCLEOTIDE SEQUENCE [LARGE SCALE GENOMIC DNA]</scope>
    <source>
        <strain evidence="3">NA</strain>
    </source>
</reference>
<protein>
    <submittedName>
        <fullName evidence="2">Uncharacterized protein</fullName>
    </submittedName>
</protein>
<evidence type="ECO:0000313" key="3">
    <source>
        <dbReference type="Proteomes" id="UP000004810"/>
    </source>
</evidence>
<dbReference type="EMBL" id="ADBV01004752">
    <property type="protein sequence ID" value="EJW80175.1"/>
    <property type="molecule type" value="Genomic_DNA"/>
</dbReference>
<proteinExistence type="predicted"/>
<accession>J9AZZ4</accession>
<feature type="non-terminal residue" evidence="2">
    <location>
        <position position="71"/>
    </location>
</feature>
<dbReference type="Proteomes" id="UP000004810">
    <property type="component" value="Unassembled WGS sequence"/>
</dbReference>
<feature type="transmembrane region" description="Helical" evidence="1">
    <location>
        <begin position="36"/>
        <end position="69"/>
    </location>
</feature>
<keyword evidence="1" id="KW-0472">Membrane</keyword>
<gene>
    <name evidence="2" type="ORF">WUBG_08918</name>
</gene>
<keyword evidence="1" id="KW-1133">Transmembrane helix</keyword>